<evidence type="ECO:0000256" key="3">
    <source>
        <dbReference type="ARBA" id="ARBA00022840"/>
    </source>
</evidence>
<name>A0AAU7UAK3_9DEIO</name>
<dbReference type="AlphaFoldDB" id="A0AAU7UAK3"/>
<organism evidence="5">
    <name type="scientific">Deinococcus sonorensis KR-87</name>
    <dbReference type="NCBI Taxonomy" id="694439"/>
    <lineage>
        <taxon>Bacteria</taxon>
        <taxon>Thermotogati</taxon>
        <taxon>Deinococcota</taxon>
        <taxon>Deinococci</taxon>
        <taxon>Deinococcales</taxon>
        <taxon>Deinococcaceae</taxon>
        <taxon>Deinococcus</taxon>
    </lineage>
</organism>
<accession>A0AAU7UAK3</accession>
<dbReference type="InterPro" id="IPR003593">
    <property type="entry name" value="AAA+_ATPase"/>
</dbReference>
<reference evidence="5" key="1">
    <citation type="submission" date="2024-06" db="EMBL/GenBank/DDBJ databases">
        <title>Draft Genome Sequence of Deinococcus sonorensis Type Strain KR-87, a Biofilm Producing Representative of the Genus Deinococcus.</title>
        <authorList>
            <person name="Boren L.S."/>
            <person name="Grosso R.A."/>
            <person name="Hugenberg-Cox A.N."/>
            <person name="Hill J.T.E."/>
            <person name="Albert C.M."/>
            <person name="Tuohy J.M."/>
        </authorList>
    </citation>
    <scope>NUCLEOTIDE SEQUENCE</scope>
    <source>
        <strain evidence="5">KR-87</strain>
    </source>
</reference>
<evidence type="ECO:0000313" key="5">
    <source>
        <dbReference type="EMBL" id="XBV85230.1"/>
    </source>
</evidence>
<dbReference type="InterPro" id="IPR017871">
    <property type="entry name" value="ABC_transporter-like_CS"/>
</dbReference>
<dbReference type="PROSITE" id="PS00211">
    <property type="entry name" value="ABC_TRANSPORTER_1"/>
    <property type="match status" value="1"/>
</dbReference>
<dbReference type="InterPro" id="IPR027417">
    <property type="entry name" value="P-loop_NTPase"/>
</dbReference>
<dbReference type="SUPFAM" id="SSF52540">
    <property type="entry name" value="P-loop containing nucleoside triphosphate hydrolases"/>
    <property type="match status" value="1"/>
</dbReference>
<dbReference type="InterPro" id="IPR003439">
    <property type="entry name" value="ABC_transporter-like_ATP-bd"/>
</dbReference>
<dbReference type="RefSeq" id="WP_350243267.1">
    <property type="nucleotide sequence ID" value="NZ_CP158299.1"/>
</dbReference>
<feature type="domain" description="ABC transporter" evidence="4">
    <location>
        <begin position="6"/>
        <end position="229"/>
    </location>
</feature>
<proteinExistence type="predicted"/>
<evidence type="ECO:0000256" key="1">
    <source>
        <dbReference type="ARBA" id="ARBA00022448"/>
    </source>
</evidence>
<gene>
    <name evidence="5" type="ORF">ABOD76_17560</name>
</gene>
<dbReference type="PANTHER" id="PTHR42711:SF17">
    <property type="entry name" value="ABC TRANSPORTER ATP-BINDING PROTEIN"/>
    <property type="match status" value="1"/>
</dbReference>
<sequence>MTTAVIELQNVSKRFGAQQALSDLTMQVQRGELLALLGPNGAGKTTLISLMLGLRPTDTGTVRLLGGDPRQPATRAGVGAMLQDSDVPGLLTVRETVDLFRAMYPAPLPTAQVLRLAGLEEVAGKRTAQLSGGQRRRLVFALSIVGDPEVLFLDEPTTAMDPGSRVAFWAATQDMQRRGRTILLTTHHLEEAEQVADRVVVMDRGRVIADGSKDELRARAGTARVRFLSSALPETLRELAGPDPLSQDDAGRYTVRTAAPEQLLARLFAAGVPLGELEVTRASLEDAFLSLTGTGLRA</sequence>
<keyword evidence="2" id="KW-0547">Nucleotide-binding</keyword>
<dbReference type="GO" id="GO:0005524">
    <property type="term" value="F:ATP binding"/>
    <property type="evidence" value="ECO:0007669"/>
    <property type="project" value="UniProtKB-KW"/>
</dbReference>
<dbReference type="Pfam" id="PF00005">
    <property type="entry name" value="ABC_tran"/>
    <property type="match status" value="1"/>
</dbReference>
<keyword evidence="3 5" id="KW-0067">ATP-binding</keyword>
<dbReference type="EMBL" id="CP158299">
    <property type="protein sequence ID" value="XBV85230.1"/>
    <property type="molecule type" value="Genomic_DNA"/>
</dbReference>
<dbReference type="KEGG" id="dsc:ABOD76_17560"/>
<dbReference type="InterPro" id="IPR050763">
    <property type="entry name" value="ABC_transporter_ATP-binding"/>
</dbReference>
<dbReference type="PROSITE" id="PS50893">
    <property type="entry name" value="ABC_TRANSPORTER_2"/>
    <property type="match status" value="1"/>
</dbReference>
<keyword evidence="1" id="KW-0813">Transport</keyword>
<protein>
    <submittedName>
        <fullName evidence="5">ABC transporter ATP-binding protein</fullName>
    </submittedName>
</protein>
<dbReference type="GO" id="GO:0016887">
    <property type="term" value="F:ATP hydrolysis activity"/>
    <property type="evidence" value="ECO:0007669"/>
    <property type="project" value="InterPro"/>
</dbReference>
<evidence type="ECO:0000259" key="4">
    <source>
        <dbReference type="PROSITE" id="PS50893"/>
    </source>
</evidence>
<dbReference type="CDD" id="cd03230">
    <property type="entry name" value="ABC_DR_subfamily_A"/>
    <property type="match status" value="1"/>
</dbReference>
<dbReference type="SMART" id="SM00382">
    <property type="entry name" value="AAA"/>
    <property type="match status" value="1"/>
</dbReference>
<dbReference type="PANTHER" id="PTHR42711">
    <property type="entry name" value="ABC TRANSPORTER ATP-BINDING PROTEIN"/>
    <property type="match status" value="1"/>
</dbReference>
<dbReference type="Gene3D" id="3.40.50.300">
    <property type="entry name" value="P-loop containing nucleotide triphosphate hydrolases"/>
    <property type="match status" value="1"/>
</dbReference>
<evidence type="ECO:0000256" key="2">
    <source>
        <dbReference type="ARBA" id="ARBA00022741"/>
    </source>
</evidence>